<dbReference type="InterPro" id="IPR029057">
    <property type="entry name" value="PRTase-like"/>
</dbReference>
<evidence type="ECO:0000256" key="8">
    <source>
        <dbReference type="ARBA" id="ARBA00022490"/>
    </source>
</evidence>
<evidence type="ECO:0000313" key="13">
    <source>
        <dbReference type="EMBL" id="CBY09505.1"/>
    </source>
</evidence>
<dbReference type="Proteomes" id="UP000001307">
    <property type="component" value="Unassembled WGS sequence"/>
</dbReference>
<proteinExistence type="inferred from homology"/>
<feature type="domain" description="Phosphoribosyltransferase" evidence="12">
    <location>
        <begin position="40"/>
        <end position="155"/>
    </location>
</feature>
<evidence type="ECO:0000256" key="1">
    <source>
        <dbReference type="ARBA" id="ARBA00000868"/>
    </source>
</evidence>
<dbReference type="OrthoDB" id="363185at2759"/>
<accession>E4XEA2</accession>
<name>E4XEA2_OIKDI</name>
<dbReference type="CDD" id="cd06223">
    <property type="entry name" value="PRTases_typeI"/>
    <property type="match status" value="1"/>
</dbReference>
<dbReference type="FunCoup" id="E4XEA2">
    <property type="interactions" value="318"/>
</dbReference>
<dbReference type="InterPro" id="IPR005764">
    <property type="entry name" value="Ade_phspho_trans"/>
</dbReference>
<gene>
    <name evidence="13" type="ORF">GSOID_T00008506001</name>
    <name evidence="14" type="ORF">GSOID_T00024918001</name>
</gene>
<evidence type="ECO:0000256" key="6">
    <source>
        <dbReference type="ARBA" id="ARBA00011893"/>
    </source>
</evidence>
<evidence type="ECO:0000313" key="15">
    <source>
        <dbReference type="Proteomes" id="UP000001307"/>
    </source>
</evidence>
<dbReference type="GO" id="GO:0003999">
    <property type="term" value="F:adenine phosphoribosyltransferase activity"/>
    <property type="evidence" value="ECO:0007669"/>
    <property type="project" value="UniProtKB-EC"/>
</dbReference>
<comment type="similarity">
    <text evidence="5">Belongs to the purine/pyrimidine phosphoribosyltransferase family.</text>
</comment>
<dbReference type="AlphaFoldDB" id="E4XEA2"/>
<dbReference type="UniPathway" id="UPA00588">
    <property type="reaction ID" value="UER00646"/>
</dbReference>
<evidence type="ECO:0000256" key="5">
    <source>
        <dbReference type="ARBA" id="ARBA00008391"/>
    </source>
</evidence>
<reference evidence="13 15" key="1">
    <citation type="journal article" date="2010" name="Science">
        <title>Plasticity of animal genome architecture unmasked by rapid evolution of a pelagic tunicate.</title>
        <authorList>
            <person name="Denoeud F."/>
            <person name="Henriet S."/>
            <person name="Mungpakdee S."/>
            <person name="Aury J.M."/>
            <person name="Da Silva C."/>
            <person name="Brinkmann H."/>
            <person name="Mikhaleva J."/>
            <person name="Olsen L.C."/>
            <person name="Jubin C."/>
            <person name="Canestro C."/>
            <person name="Bouquet J.M."/>
            <person name="Danks G."/>
            <person name="Poulain J."/>
            <person name="Campsteijn C."/>
            <person name="Adamski M."/>
            <person name="Cross I."/>
            <person name="Yadetie F."/>
            <person name="Muffato M."/>
            <person name="Louis A."/>
            <person name="Butcher S."/>
            <person name="Tsagkogeorga G."/>
            <person name="Konrad A."/>
            <person name="Singh S."/>
            <person name="Jensen M.F."/>
            <person name="Cong E.H."/>
            <person name="Eikeseth-Otteraa H."/>
            <person name="Noel B."/>
            <person name="Anthouard V."/>
            <person name="Porcel B.M."/>
            <person name="Kachouri-Lafond R."/>
            <person name="Nishino A."/>
            <person name="Ugolini M."/>
            <person name="Chourrout P."/>
            <person name="Nishida H."/>
            <person name="Aasland R."/>
            <person name="Huzurbazar S."/>
            <person name="Westhof E."/>
            <person name="Delsuc F."/>
            <person name="Lehrach H."/>
            <person name="Reinhardt R."/>
            <person name="Weissenbach J."/>
            <person name="Roy S.W."/>
            <person name="Artiguenave F."/>
            <person name="Postlethwait J.H."/>
            <person name="Manak J.R."/>
            <person name="Thompson E.M."/>
            <person name="Jaillon O."/>
            <person name="Du Pasquier L."/>
            <person name="Boudinot P."/>
            <person name="Liberles D.A."/>
            <person name="Volff J.N."/>
            <person name="Philippe H."/>
            <person name="Lenhard B."/>
            <person name="Roest Crollius H."/>
            <person name="Wincker P."/>
            <person name="Chourrout D."/>
        </authorList>
    </citation>
    <scope>NUCLEOTIDE SEQUENCE [LARGE SCALE GENOMIC DNA]</scope>
</reference>
<evidence type="ECO:0000256" key="11">
    <source>
        <dbReference type="ARBA" id="ARBA00022726"/>
    </source>
</evidence>
<dbReference type="Pfam" id="PF00156">
    <property type="entry name" value="Pribosyltran"/>
    <property type="match status" value="1"/>
</dbReference>
<dbReference type="EMBL" id="FN654555">
    <property type="protein sequence ID" value="CBY34880.1"/>
    <property type="molecule type" value="Genomic_DNA"/>
</dbReference>
<dbReference type="InterPro" id="IPR050054">
    <property type="entry name" value="UPRTase/APRTase"/>
</dbReference>
<evidence type="ECO:0000313" key="14">
    <source>
        <dbReference type="EMBL" id="CBY34880.1"/>
    </source>
</evidence>
<evidence type="ECO:0000256" key="4">
    <source>
        <dbReference type="ARBA" id="ARBA00004659"/>
    </source>
</evidence>
<evidence type="ECO:0000256" key="2">
    <source>
        <dbReference type="ARBA" id="ARBA00003968"/>
    </source>
</evidence>
<dbReference type="SUPFAM" id="SSF53271">
    <property type="entry name" value="PRTase-like"/>
    <property type="match status" value="1"/>
</dbReference>
<dbReference type="GO" id="GO:0016208">
    <property type="term" value="F:AMP binding"/>
    <property type="evidence" value="ECO:0007669"/>
    <property type="project" value="TreeGrafter"/>
</dbReference>
<dbReference type="GO" id="GO:0044209">
    <property type="term" value="P:AMP salvage"/>
    <property type="evidence" value="ECO:0007669"/>
    <property type="project" value="UniProtKB-UniPathway"/>
</dbReference>
<dbReference type="FunFam" id="3.40.50.2020:FF:000021">
    <property type="entry name" value="Adenine phosphoribosyltransferase"/>
    <property type="match status" value="1"/>
</dbReference>
<comment type="catalytic activity">
    <reaction evidence="1">
        <text>AMP + diphosphate = 5-phospho-alpha-D-ribose 1-diphosphate + adenine</text>
        <dbReference type="Rhea" id="RHEA:16609"/>
        <dbReference type="ChEBI" id="CHEBI:16708"/>
        <dbReference type="ChEBI" id="CHEBI:33019"/>
        <dbReference type="ChEBI" id="CHEBI:58017"/>
        <dbReference type="ChEBI" id="CHEBI:456215"/>
        <dbReference type="EC" id="2.4.2.7"/>
    </reaction>
</comment>
<comment type="subcellular location">
    <subcellularLocation>
        <location evidence="3">Cytoplasm</location>
    </subcellularLocation>
</comment>
<keyword evidence="9" id="KW-0328">Glycosyltransferase</keyword>
<evidence type="ECO:0000256" key="3">
    <source>
        <dbReference type="ARBA" id="ARBA00004496"/>
    </source>
</evidence>
<dbReference type="GO" id="GO:0006166">
    <property type="term" value="P:purine ribonucleoside salvage"/>
    <property type="evidence" value="ECO:0007669"/>
    <property type="project" value="UniProtKB-KW"/>
</dbReference>
<dbReference type="PANTHER" id="PTHR32315">
    <property type="entry name" value="ADENINE PHOSPHORIBOSYLTRANSFERASE"/>
    <property type="match status" value="1"/>
</dbReference>
<dbReference type="GO" id="GO:0005737">
    <property type="term" value="C:cytoplasm"/>
    <property type="evidence" value="ECO:0007669"/>
    <property type="project" value="UniProtKB-SubCell"/>
</dbReference>
<keyword evidence="11" id="KW-0660">Purine salvage</keyword>
<dbReference type="Proteomes" id="UP000011014">
    <property type="component" value="Unassembled WGS sequence"/>
</dbReference>
<dbReference type="GO" id="GO:0006168">
    <property type="term" value="P:adenine salvage"/>
    <property type="evidence" value="ECO:0007669"/>
    <property type="project" value="InterPro"/>
</dbReference>
<dbReference type="EMBL" id="FN653041">
    <property type="protein sequence ID" value="CBY09505.1"/>
    <property type="molecule type" value="Genomic_DNA"/>
</dbReference>
<protein>
    <recommendedName>
        <fullName evidence="7">Adenine phosphoribosyltransferase</fullName>
        <ecNumber evidence="6">2.4.2.7</ecNumber>
    </recommendedName>
</protein>
<sequence length="175" mass="19065">MEEKLKVLNDCMTDHPDFPKPGIIFKNIMPLFSDPERLALLGEVLEESIRKNFPGCTKLVGLESRGFLMGMAVASRLGVGFVPIRKKGKLPGEVVRQEYTLEYGTDIVEIEKCSLTASDKVVLIDDLIATGGTMKAAVKLIGSTDAALLGALCLIEIDFLKGKEGIENFVSLIHV</sequence>
<keyword evidence="8" id="KW-0963">Cytoplasm</keyword>
<dbReference type="Gene3D" id="3.40.50.2020">
    <property type="match status" value="1"/>
</dbReference>
<dbReference type="EC" id="2.4.2.7" evidence="6"/>
<dbReference type="InterPro" id="IPR000836">
    <property type="entry name" value="PRTase_dom"/>
</dbReference>
<keyword evidence="10" id="KW-0808">Transferase</keyword>
<evidence type="ECO:0000256" key="10">
    <source>
        <dbReference type="ARBA" id="ARBA00022679"/>
    </source>
</evidence>
<evidence type="ECO:0000256" key="7">
    <source>
        <dbReference type="ARBA" id="ARBA00017366"/>
    </source>
</evidence>
<evidence type="ECO:0000256" key="9">
    <source>
        <dbReference type="ARBA" id="ARBA00022676"/>
    </source>
</evidence>
<dbReference type="HAMAP" id="MF_00004">
    <property type="entry name" value="Aden_phosphoribosyltr"/>
    <property type="match status" value="1"/>
</dbReference>
<comment type="function">
    <text evidence="2">Catalyzes a salvage reaction resulting in the formation of AMP, that is energically less costly than de novo synthesis.</text>
</comment>
<evidence type="ECO:0000259" key="12">
    <source>
        <dbReference type="Pfam" id="PF00156"/>
    </source>
</evidence>
<dbReference type="PANTHER" id="PTHR32315:SF3">
    <property type="entry name" value="ADENINE PHOSPHORIBOSYLTRANSFERASE"/>
    <property type="match status" value="1"/>
</dbReference>
<keyword evidence="15" id="KW-1185">Reference proteome</keyword>
<dbReference type="GO" id="GO:0002055">
    <property type="term" value="F:adenine binding"/>
    <property type="evidence" value="ECO:0007669"/>
    <property type="project" value="TreeGrafter"/>
</dbReference>
<comment type="pathway">
    <text evidence="4">Purine metabolism; AMP biosynthesis via salvage pathway; AMP from adenine: step 1/1.</text>
</comment>
<dbReference type="NCBIfam" id="NF002636">
    <property type="entry name" value="PRK02304.1-5"/>
    <property type="match status" value="1"/>
</dbReference>
<organism evidence="13 15">
    <name type="scientific">Oikopleura dioica</name>
    <name type="common">Tunicate</name>
    <dbReference type="NCBI Taxonomy" id="34765"/>
    <lineage>
        <taxon>Eukaryota</taxon>
        <taxon>Metazoa</taxon>
        <taxon>Chordata</taxon>
        <taxon>Tunicata</taxon>
        <taxon>Appendicularia</taxon>
        <taxon>Copelata</taxon>
        <taxon>Oikopleuridae</taxon>
        <taxon>Oikopleura</taxon>
    </lineage>
</organism>